<sequence length="295" mass="34318">MTRDEEIIQRFEQRAGTVLETAQKYLTTVLPGGPGVFTYVVMSNLIGKLFGNVREYVDSAVTRPLTIPDFVYIEPLDEELEEFFDDPRFQSLRAEFPEKYESFSNDDWMKMRSYYRPLFYTLSFKDPFMVDLFSMEIQSQDYKRIILDYDALPMYKQILSSTPSATRQNSLWSTVTSIMKGTVDEVWSKAYAKELFEEAKLHPEVAELVGQIKTKIRQRVDIEQIMDLYHDIKYVSGRSFPSPEVPKEPEPPMQAVEYVTSVLPDGHIVVPAEVVERFHLTSVTKMRVVVIREEE</sequence>
<gene>
    <name evidence="1" type="ORF">CSA56_07575</name>
</gene>
<evidence type="ECO:0000313" key="2">
    <source>
        <dbReference type="Proteomes" id="UP000230821"/>
    </source>
</evidence>
<name>A0A2G6KFP0_9BACT</name>
<reference evidence="1 2" key="1">
    <citation type="submission" date="2017-10" db="EMBL/GenBank/DDBJ databases">
        <title>Novel microbial diversity and functional potential in the marine mammal oral microbiome.</title>
        <authorList>
            <person name="Dudek N.K."/>
            <person name="Sun C.L."/>
            <person name="Burstein D."/>
            <person name="Kantor R.S."/>
            <person name="Aliaga Goltsman D.S."/>
            <person name="Bik E.M."/>
            <person name="Thomas B.C."/>
            <person name="Banfield J.F."/>
            <person name="Relman D.A."/>
        </authorList>
    </citation>
    <scope>NUCLEOTIDE SEQUENCE [LARGE SCALE GENOMIC DNA]</scope>
    <source>
        <strain evidence="1">DOLJORAL78_47_16</strain>
    </source>
</reference>
<comment type="caution">
    <text evidence="1">The sequence shown here is derived from an EMBL/GenBank/DDBJ whole genome shotgun (WGS) entry which is preliminary data.</text>
</comment>
<organism evidence="1 2">
    <name type="scientific">candidate division KSB3 bacterium</name>
    <dbReference type="NCBI Taxonomy" id="2044937"/>
    <lineage>
        <taxon>Bacteria</taxon>
        <taxon>candidate division KSB3</taxon>
    </lineage>
</organism>
<dbReference type="EMBL" id="PDSK01000087">
    <property type="protein sequence ID" value="PIE34498.1"/>
    <property type="molecule type" value="Genomic_DNA"/>
</dbReference>
<protein>
    <submittedName>
        <fullName evidence="1">Uncharacterized protein</fullName>
    </submittedName>
</protein>
<dbReference type="Proteomes" id="UP000230821">
    <property type="component" value="Unassembled WGS sequence"/>
</dbReference>
<proteinExistence type="predicted"/>
<accession>A0A2G6KFP0</accession>
<evidence type="ECO:0000313" key="1">
    <source>
        <dbReference type="EMBL" id="PIE34498.1"/>
    </source>
</evidence>
<dbReference type="AlphaFoldDB" id="A0A2G6KFP0"/>